<dbReference type="PANTHER" id="PTHR42658">
    <property type="entry name" value="HYDROLASE TATD"/>
    <property type="match status" value="1"/>
</dbReference>
<gene>
    <name evidence="2" type="ORF">ACFO0N_16045</name>
</gene>
<protein>
    <submittedName>
        <fullName evidence="2">TatD family hydrolase</fullName>
    </submittedName>
</protein>
<proteinExistence type="predicted"/>
<dbReference type="Gene3D" id="3.20.20.140">
    <property type="entry name" value="Metal-dependent hydrolases"/>
    <property type="match status" value="1"/>
</dbReference>
<dbReference type="PANTHER" id="PTHR42658:SF1">
    <property type="entry name" value="HYDROLASE TATD"/>
    <property type="match status" value="1"/>
</dbReference>
<comment type="caution">
    <text evidence="2">The sequence shown here is derived from an EMBL/GenBank/DDBJ whole genome shotgun (WGS) entry which is preliminary data.</text>
</comment>
<dbReference type="InterPro" id="IPR001130">
    <property type="entry name" value="TatD-like"/>
</dbReference>
<dbReference type="Proteomes" id="UP001595921">
    <property type="component" value="Unassembled WGS sequence"/>
</dbReference>
<evidence type="ECO:0000313" key="2">
    <source>
        <dbReference type="EMBL" id="MFC4359455.1"/>
    </source>
</evidence>
<accession>A0ABD5PFP5</accession>
<dbReference type="Pfam" id="PF01026">
    <property type="entry name" value="TatD_DNase"/>
    <property type="match status" value="1"/>
</dbReference>
<dbReference type="AlphaFoldDB" id="A0ABD5PFP5"/>
<dbReference type="EMBL" id="JBHSDS010000008">
    <property type="protein sequence ID" value="MFC4359455.1"/>
    <property type="molecule type" value="Genomic_DNA"/>
</dbReference>
<sequence length="335" mass="36914">MDRSYPTRRPIDPEFREAGDGGDSDALPPELATLPWVDIHNHAQTLSWTDRERFALAGCHAMVMVAAGYYWTPYKPVAPEDVRYLWDDALNRVGAIGRSHAFDPKLAVGVHTGTPVADVDEALEAMPAYCELDEVAAVGETGITAGQHVEQWSLDDQRHVVGRQLEIAAEHDLPAILHTPSNPGDFDITAYERGQIPRYELDTSLGSDPVLDGETVKRDAVEIDVELANEAGLPEEQVVLSHANASVVPYVMEETDCNLSFTVSYPWLHDVSPADVAAAVSEYGPDRILLETDAAGVLDGDVFDLKRWLFALYRHGLDPETIRRVTYENPMALLS</sequence>
<evidence type="ECO:0000313" key="3">
    <source>
        <dbReference type="Proteomes" id="UP001595921"/>
    </source>
</evidence>
<keyword evidence="2" id="KW-0378">Hydrolase</keyword>
<dbReference type="InterPro" id="IPR032466">
    <property type="entry name" value="Metal_Hydrolase"/>
</dbReference>
<dbReference type="GO" id="GO:0016787">
    <property type="term" value="F:hydrolase activity"/>
    <property type="evidence" value="ECO:0007669"/>
    <property type="project" value="UniProtKB-KW"/>
</dbReference>
<feature type="compositionally biased region" description="Basic and acidic residues" evidence="1">
    <location>
        <begin position="1"/>
        <end position="19"/>
    </location>
</feature>
<evidence type="ECO:0000256" key="1">
    <source>
        <dbReference type="SAM" id="MobiDB-lite"/>
    </source>
</evidence>
<dbReference type="RefSeq" id="WP_267621744.1">
    <property type="nucleotide sequence ID" value="NZ_JAODIW010000006.1"/>
</dbReference>
<feature type="region of interest" description="Disordered" evidence="1">
    <location>
        <begin position="1"/>
        <end position="27"/>
    </location>
</feature>
<reference evidence="2 3" key="1">
    <citation type="journal article" date="2019" name="Int. J. Syst. Evol. Microbiol.">
        <title>The Global Catalogue of Microorganisms (GCM) 10K type strain sequencing project: providing services to taxonomists for standard genome sequencing and annotation.</title>
        <authorList>
            <consortium name="The Broad Institute Genomics Platform"/>
            <consortium name="The Broad Institute Genome Sequencing Center for Infectious Disease"/>
            <person name="Wu L."/>
            <person name="Ma J."/>
        </authorList>
    </citation>
    <scope>NUCLEOTIDE SEQUENCE [LARGE SCALE GENOMIC DNA]</scope>
    <source>
        <strain evidence="2 3">CGMCC 1.12553</strain>
    </source>
</reference>
<dbReference type="SUPFAM" id="SSF51556">
    <property type="entry name" value="Metallo-dependent hydrolases"/>
    <property type="match status" value="1"/>
</dbReference>
<name>A0ABD5PFP5_9EURY</name>
<organism evidence="2 3">
    <name type="scientific">Halobium salinum</name>
    <dbReference type="NCBI Taxonomy" id="1364940"/>
    <lineage>
        <taxon>Archaea</taxon>
        <taxon>Methanobacteriati</taxon>
        <taxon>Methanobacteriota</taxon>
        <taxon>Stenosarchaea group</taxon>
        <taxon>Halobacteria</taxon>
        <taxon>Halobacteriales</taxon>
        <taxon>Haloferacaceae</taxon>
        <taxon>Halobium</taxon>
    </lineage>
</organism>
<dbReference type="InterPro" id="IPR012022">
    <property type="entry name" value="UCP005295"/>
</dbReference>
<keyword evidence="3" id="KW-1185">Reference proteome</keyword>